<reference evidence="3 4" key="1">
    <citation type="journal article" date="2015" name="Biotechnol. Biofuels">
        <title>Enhanced degradation of softwood versus hardwood by the white-rot fungus Pycnoporus coccineus.</title>
        <authorList>
            <person name="Couturier M."/>
            <person name="Navarro D."/>
            <person name="Chevret D."/>
            <person name="Henrissat B."/>
            <person name="Piumi F."/>
            <person name="Ruiz-Duenas F.J."/>
            <person name="Martinez A.T."/>
            <person name="Grigoriev I.V."/>
            <person name="Riley R."/>
            <person name="Lipzen A."/>
            <person name="Berrin J.G."/>
            <person name="Master E.R."/>
            <person name="Rosso M.N."/>
        </authorList>
    </citation>
    <scope>NUCLEOTIDE SEQUENCE [LARGE SCALE GENOMIC DNA]</scope>
    <source>
        <strain evidence="3 4">BRFM310</strain>
    </source>
</reference>
<feature type="region of interest" description="Disordered" evidence="2">
    <location>
        <begin position="16"/>
        <end position="42"/>
    </location>
</feature>
<evidence type="ECO:0000256" key="2">
    <source>
        <dbReference type="SAM" id="MobiDB-lite"/>
    </source>
</evidence>
<dbReference type="Proteomes" id="UP000193067">
    <property type="component" value="Unassembled WGS sequence"/>
</dbReference>
<sequence length="388" mass="43071">MLAVSRRAIATRHATRSLATEAQASSTSTSKRPFRKWNSKGPEIEQQPNTIYVRAWDEIDSMPALFALVRGLEKRFGRIREFRVTRDYDISTSYANFFIAEFADPDAIDRVPTKGTHIKVEVPVVPKHRPGGVGLDQLQGLLQAEDFDPSLATDGVNKPVIKPFETAEEEDSKPTRVVELIIERSKGYKADPRDRIRSRHAGQFGVAFYQWGGFYRPSADEPPVPKAMQEALAKWQRKADSRFKPADHASAPAGDSSRDVEAIALDGNHTLESAEHSPEGQEVQASASSREADPVVVSSASDEPQNSSEAPSAEDQPQRPKRLSQREKILMLARMHAKTPLGDVKAQEEKQIEEEQARARAVEAAKEEQKAAMGSLRDRLLKMLGKSP</sequence>
<evidence type="ECO:0000313" key="3">
    <source>
        <dbReference type="EMBL" id="OSC98393.1"/>
    </source>
</evidence>
<feature type="region of interest" description="Disordered" evidence="2">
    <location>
        <begin position="238"/>
        <end position="259"/>
    </location>
</feature>
<feature type="region of interest" description="Disordered" evidence="2">
    <location>
        <begin position="271"/>
        <end position="329"/>
    </location>
</feature>
<protein>
    <submittedName>
        <fullName evidence="3">Uncharacterized protein</fullName>
    </submittedName>
</protein>
<gene>
    <name evidence="3" type="ORF">PYCCODRAFT_1375186</name>
</gene>
<feature type="compositionally biased region" description="Polar residues" evidence="2">
    <location>
        <begin position="298"/>
        <end position="310"/>
    </location>
</feature>
<organism evidence="3 4">
    <name type="scientific">Trametes coccinea (strain BRFM310)</name>
    <name type="common">Pycnoporus coccineus</name>
    <dbReference type="NCBI Taxonomy" id="1353009"/>
    <lineage>
        <taxon>Eukaryota</taxon>
        <taxon>Fungi</taxon>
        <taxon>Dikarya</taxon>
        <taxon>Basidiomycota</taxon>
        <taxon>Agaricomycotina</taxon>
        <taxon>Agaricomycetes</taxon>
        <taxon>Polyporales</taxon>
        <taxon>Polyporaceae</taxon>
        <taxon>Trametes</taxon>
    </lineage>
</organism>
<feature type="compositionally biased region" description="Low complexity" evidence="2">
    <location>
        <begin position="17"/>
        <end position="30"/>
    </location>
</feature>
<name>A0A1Y2ICI7_TRAC3</name>
<keyword evidence="1" id="KW-0175">Coiled coil</keyword>
<dbReference type="EMBL" id="KZ084138">
    <property type="protein sequence ID" value="OSC98393.1"/>
    <property type="molecule type" value="Genomic_DNA"/>
</dbReference>
<dbReference type="OrthoDB" id="3362336at2759"/>
<proteinExistence type="predicted"/>
<keyword evidence="4" id="KW-1185">Reference proteome</keyword>
<evidence type="ECO:0000256" key="1">
    <source>
        <dbReference type="SAM" id="Coils"/>
    </source>
</evidence>
<evidence type="ECO:0000313" key="4">
    <source>
        <dbReference type="Proteomes" id="UP000193067"/>
    </source>
</evidence>
<feature type="compositionally biased region" description="Basic and acidic residues" evidence="2">
    <location>
        <begin position="238"/>
        <end position="247"/>
    </location>
</feature>
<dbReference type="AlphaFoldDB" id="A0A1Y2ICI7"/>
<feature type="coiled-coil region" evidence="1">
    <location>
        <begin position="345"/>
        <end position="372"/>
    </location>
</feature>
<accession>A0A1Y2ICI7</accession>